<feature type="domain" description="Plasmid pRiA4b Orf3-like" evidence="1">
    <location>
        <begin position="16"/>
        <end position="180"/>
    </location>
</feature>
<gene>
    <name evidence="2" type="ORF">FNU76_01705</name>
</gene>
<evidence type="ECO:0000313" key="3">
    <source>
        <dbReference type="Proteomes" id="UP000317550"/>
    </source>
</evidence>
<dbReference type="AlphaFoldDB" id="A0A516SAJ4"/>
<dbReference type="Proteomes" id="UP000317550">
    <property type="component" value="Chromosome"/>
</dbReference>
<dbReference type="InterPro" id="IPR024047">
    <property type="entry name" value="MM3350-like_sf"/>
</dbReference>
<dbReference type="SUPFAM" id="SSF159941">
    <property type="entry name" value="MM3350-like"/>
    <property type="match status" value="1"/>
</dbReference>
<dbReference type="InterPro" id="IPR012912">
    <property type="entry name" value="Plasmid_pRiA4b_Orf3-like"/>
</dbReference>
<dbReference type="PANTHER" id="PTHR41878">
    <property type="entry name" value="LEXA REPRESSOR-RELATED"/>
    <property type="match status" value="1"/>
</dbReference>
<dbReference type="EMBL" id="CP041730">
    <property type="protein sequence ID" value="QDQ25174.1"/>
    <property type="molecule type" value="Genomic_DNA"/>
</dbReference>
<dbReference type="Gene3D" id="3.10.290.30">
    <property type="entry name" value="MM3350-like"/>
    <property type="match status" value="1"/>
</dbReference>
<evidence type="ECO:0000259" key="1">
    <source>
        <dbReference type="Pfam" id="PF07929"/>
    </source>
</evidence>
<dbReference type="OrthoDB" id="9816539at2"/>
<accession>A0A516SAJ4</accession>
<dbReference type="PANTHER" id="PTHR41878:SF1">
    <property type="entry name" value="TNPR PROTEIN"/>
    <property type="match status" value="1"/>
</dbReference>
<reference evidence="3" key="1">
    <citation type="submission" date="2019-07" db="EMBL/GenBank/DDBJ databases">
        <title>Chitinimonas sp. nov., isolated from Ny-Alesund, arctica soil.</title>
        <authorList>
            <person name="Xu Q."/>
            <person name="Peng F."/>
        </authorList>
    </citation>
    <scope>NUCLEOTIDE SEQUENCE [LARGE SCALE GENOMIC DNA]</scope>
    <source>
        <strain evidence="3">R3-44</strain>
    </source>
</reference>
<name>A0A516SAJ4_9NEIS</name>
<dbReference type="RefSeq" id="WP_143856099.1">
    <property type="nucleotide sequence ID" value="NZ_CP041730.1"/>
</dbReference>
<dbReference type="Pfam" id="PF07929">
    <property type="entry name" value="PRiA4_ORF3"/>
    <property type="match status" value="1"/>
</dbReference>
<proteinExistence type="predicted"/>
<dbReference type="KEGG" id="cari:FNU76_01705"/>
<keyword evidence="3" id="KW-1185">Reference proteome</keyword>
<evidence type="ECO:0000313" key="2">
    <source>
        <dbReference type="EMBL" id="QDQ25174.1"/>
    </source>
</evidence>
<sequence>MTAKIYTLAPRATQMLFLHVELDDVEPKVWREVAVPETVTLPKLHMILQYAMGWCGCHMHEFQFVDESYGTPDPDWGGAVLAESRVTLKRALGRTKNFTHLHDFGDGWTHSMRVRRAVPRDPALTQAICLGGENACPPEDVGGPWGYGELLEIIADPAHEEHDAMLEWCGGSFDAKRFDTAAVDRLLAEIKV</sequence>
<protein>
    <submittedName>
        <fullName evidence="2">Plasmid pRiA4b ORF-3 family protein</fullName>
    </submittedName>
</protein>
<organism evidence="2 3">
    <name type="scientific">Chitinimonas arctica</name>
    <dbReference type="NCBI Taxonomy" id="2594795"/>
    <lineage>
        <taxon>Bacteria</taxon>
        <taxon>Pseudomonadati</taxon>
        <taxon>Pseudomonadota</taxon>
        <taxon>Betaproteobacteria</taxon>
        <taxon>Neisseriales</taxon>
        <taxon>Chitinibacteraceae</taxon>
        <taxon>Chitinimonas</taxon>
    </lineage>
</organism>